<dbReference type="AlphaFoldDB" id="A0A0C2WV13"/>
<dbReference type="Proteomes" id="UP000054549">
    <property type="component" value="Unassembled WGS sequence"/>
</dbReference>
<proteinExistence type="predicted"/>
<accession>A0A0C2WV13</accession>
<dbReference type="Pfam" id="PF08590">
    <property type="entry name" value="DUF1771"/>
    <property type="match status" value="1"/>
</dbReference>
<dbReference type="PANTHER" id="PTHR47417">
    <property type="entry name" value="SMR DOMAIN-CONTAINING PROTEIN YPL199C"/>
    <property type="match status" value="1"/>
</dbReference>
<dbReference type="Pfam" id="PF01713">
    <property type="entry name" value="Smr"/>
    <property type="match status" value="1"/>
</dbReference>
<dbReference type="InterPro" id="IPR053020">
    <property type="entry name" value="Smr_domain_protein"/>
</dbReference>
<gene>
    <name evidence="3" type="ORF">M378DRAFT_912184</name>
</gene>
<organism evidence="3 4">
    <name type="scientific">Amanita muscaria (strain Koide BX008)</name>
    <dbReference type="NCBI Taxonomy" id="946122"/>
    <lineage>
        <taxon>Eukaryota</taxon>
        <taxon>Fungi</taxon>
        <taxon>Dikarya</taxon>
        <taxon>Basidiomycota</taxon>
        <taxon>Agaricomycotina</taxon>
        <taxon>Agaricomycetes</taxon>
        <taxon>Agaricomycetidae</taxon>
        <taxon>Agaricales</taxon>
        <taxon>Pluteineae</taxon>
        <taxon>Amanitaceae</taxon>
        <taxon>Amanita</taxon>
    </lineage>
</organism>
<dbReference type="InterPro" id="IPR013899">
    <property type="entry name" value="DUF1771"/>
</dbReference>
<dbReference type="EMBL" id="KN818295">
    <property type="protein sequence ID" value="KIL60636.1"/>
    <property type="molecule type" value="Genomic_DNA"/>
</dbReference>
<dbReference type="SMART" id="SM01162">
    <property type="entry name" value="DUF1771"/>
    <property type="match status" value="1"/>
</dbReference>
<feature type="domain" description="Smr" evidence="2">
    <location>
        <begin position="332"/>
        <end position="408"/>
    </location>
</feature>
<evidence type="ECO:0000313" key="4">
    <source>
        <dbReference type="Proteomes" id="UP000054549"/>
    </source>
</evidence>
<evidence type="ECO:0000259" key="2">
    <source>
        <dbReference type="PROSITE" id="PS50828"/>
    </source>
</evidence>
<feature type="coiled-coil region" evidence="1">
    <location>
        <begin position="111"/>
        <end position="233"/>
    </location>
</feature>
<evidence type="ECO:0000313" key="3">
    <source>
        <dbReference type="EMBL" id="KIL60636.1"/>
    </source>
</evidence>
<dbReference type="PANTHER" id="PTHR47417:SF1">
    <property type="entry name" value="SMR DOMAIN-CONTAINING PROTEIN YPL199C"/>
    <property type="match status" value="1"/>
</dbReference>
<protein>
    <recommendedName>
        <fullName evidence="2">Smr domain-containing protein</fullName>
    </recommendedName>
</protein>
<dbReference type="HOGENOM" id="CLU_662167_0_0_1"/>
<dbReference type="SUPFAM" id="SSF160443">
    <property type="entry name" value="SMR domain-like"/>
    <property type="match status" value="1"/>
</dbReference>
<dbReference type="Gene3D" id="3.30.1370.110">
    <property type="match status" value="1"/>
</dbReference>
<dbReference type="InterPro" id="IPR036063">
    <property type="entry name" value="Smr_dom_sf"/>
</dbReference>
<dbReference type="InterPro" id="IPR002625">
    <property type="entry name" value="Smr_dom"/>
</dbReference>
<dbReference type="SMART" id="SM00463">
    <property type="entry name" value="SMR"/>
    <property type="match status" value="1"/>
</dbReference>
<dbReference type="STRING" id="946122.A0A0C2WV13"/>
<dbReference type="OrthoDB" id="3231855at2759"/>
<sequence>MPNVTVMIDDDLDDPFPRTNPTFENLRRFLDEAPDDTFPGPSSISQRAPKVDIGGNPSFVNGTSQNVYRHQCATLFSRRIAKPHQLLQGNPAQVSSIEVAARGSERRADIVKELGEEVNELNQRLQEKTDELLRVEGIANRQKAEMGKLNKLVQKKEAEFANLEEDAYLQNGRHEKTIMILKAQVFGMIADMNRKEKYEEEIQGLQTKVCDLTKDMKQLKAKYEEEIRGLQAKIYSDSDQYKPDDAHNYQIVQEEEDDPEYTRLRELAHEEAKNRNTCYEASRAAFDLRDGARAKELSVQGKEHDRLMRQYNKKAADLVFRLKNAHRPPTEIDLHGLFVKEASEKVKDTIQKCQQMQFDHLAIIVGQGQHSPGQVARLKPAIARILKQYQVTVEPNQPNQGCLLVKFGKDASNPS</sequence>
<reference evidence="3 4" key="1">
    <citation type="submission" date="2014-04" db="EMBL/GenBank/DDBJ databases">
        <title>Evolutionary Origins and Diversification of the Mycorrhizal Mutualists.</title>
        <authorList>
            <consortium name="DOE Joint Genome Institute"/>
            <consortium name="Mycorrhizal Genomics Consortium"/>
            <person name="Kohler A."/>
            <person name="Kuo A."/>
            <person name="Nagy L.G."/>
            <person name="Floudas D."/>
            <person name="Copeland A."/>
            <person name="Barry K.W."/>
            <person name="Cichocki N."/>
            <person name="Veneault-Fourrey C."/>
            <person name="LaButti K."/>
            <person name="Lindquist E.A."/>
            <person name="Lipzen A."/>
            <person name="Lundell T."/>
            <person name="Morin E."/>
            <person name="Murat C."/>
            <person name="Riley R."/>
            <person name="Ohm R."/>
            <person name="Sun H."/>
            <person name="Tunlid A."/>
            <person name="Henrissat B."/>
            <person name="Grigoriev I.V."/>
            <person name="Hibbett D.S."/>
            <person name="Martin F."/>
        </authorList>
    </citation>
    <scope>NUCLEOTIDE SEQUENCE [LARGE SCALE GENOMIC DNA]</scope>
    <source>
        <strain evidence="3 4">Koide BX008</strain>
    </source>
</reference>
<evidence type="ECO:0000256" key="1">
    <source>
        <dbReference type="SAM" id="Coils"/>
    </source>
</evidence>
<dbReference type="PROSITE" id="PS50828">
    <property type="entry name" value="SMR"/>
    <property type="match status" value="1"/>
</dbReference>
<name>A0A0C2WV13_AMAMK</name>
<keyword evidence="4" id="KW-1185">Reference proteome</keyword>
<dbReference type="InParanoid" id="A0A0C2WV13"/>
<keyword evidence="1" id="KW-0175">Coiled coil</keyword>